<name>A0A1M7L5X0_9FLAO</name>
<dbReference type="OrthoDB" id="898678at2"/>
<organism evidence="1 2">
    <name type="scientific">Flavobacterium xanthum</name>
    <dbReference type="NCBI Taxonomy" id="69322"/>
    <lineage>
        <taxon>Bacteria</taxon>
        <taxon>Pseudomonadati</taxon>
        <taxon>Bacteroidota</taxon>
        <taxon>Flavobacteriia</taxon>
        <taxon>Flavobacteriales</taxon>
        <taxon>Flavobacteriaceae</taxon>
        <taxon>Flavobacterium</taxon>
    </lineage>
</organism>
<evidence type="ECO:0000313" key="2">
    <source>
        <dbReference type="Proteomes" id="UP000184260"/>
    </source>
</evidence>
<sequence>MSLATAHEGYEYQDLLTGYFILNEIFEERDAEFIIDRKEYDNDKIDDLLIINKGRKFKKQIKYSNADFNHVLSKPDLSTDGTYSLSLDTLYYAATYSRCNFFRNLR</sequence>
<dbReference type="EMBL" id="FRBU01000063">
    <property type="protein sequence ID" value="SHM73295.1"/>
    <property type="molecule type" value="Genomic_DNA"/>
</dbReference>
<protein>
    <submittedName>
        <fullName evidence="1">Uncharacterized protein</fullName>
    </submittedName>
</protein>
<proteinExistence type="predicted"/>
<gene>
    <name evidence="1" type="ORF">SAMN05443669_10631</name>
</gene>
<accession>A0A1M7L5X0</accession>
<keyword evidence="2" id="KW-1185">Reference proteome</keyword>
<dbReference type="Proteomes" id="UP000184260">
    <property type="component" value="Unassembled WGS sequence"/>
</dbReference>
<evidence type="ECO:0000313" key="1">
    <source>
        <dbReference type="EMBL" id="SHM73295.1"/>
    </source>
</evidence>
<dbReference type="RefSeq" id="WP_073355616.1">
    <property type="nucleotide sequence ID" value="NZ_FRBU01000063.1"/>
</dbReference>
<dbReference type="AlphaFoldDB" id="A0A1M7L5X0"/>
<reference evidence="2" key="1">
    <citation type="submission" date="2016-11" db="EMBL/GenBank/DDBJ databases">
        <authorList>
            <person name="Varghese N."/>
            <person name="Submissions S."/>
        </authorList>
    </citation>
    <scope>NUCLEOTIDE SEQUENCE [LARGE SCALE GENOMIC DNA]</scope>
    <source>
        <strain evidence="2">DSM 3661</strain>
    </source>
</reference>